<dbReference type="PANTHER" id="PTHR35902">
    <property type="entry name" value="S-LAYER DOMAIN-LIKE PROTEIN-RELATED"/>
    <property type="match status" value="1"/>
</dbReference>
<keyword evidence="2" id="KW-0472">Membrane</keyword>
<accession>A0ABD6APW9</accession>
<feature type="compositionally biased region" description="Polar residues" evidence="1">
    <location>
        <begin position="127"/>
        <end position="141"/>
    </location>
</feature>
<feature type="region of interest" description="Disordered" evidence="1">
    <location>
        <begin position="99"/>
        <end position="141"/>
    </location>
</feature>
<evidence type="ECO:0008006" key="5">
    <source>
        <dbReference type="Google" id="ProtNLM"/>
    </source>
</evidence>
<organism evidence="3 4">
    <name type="scientific">Halomarina rubra</name>
    <dbReference type="NCBI Taxonomy" id="2071873"/>
    <lineage>
        <taxon>Archaea</taxon>
        <taxon>Methanobacteriati</taxon>
        <taxon>Methanobacteriota</taxon>
        <taxon>Stenosarchaea group</taxon>
        <taxon>Halobacteria</taxon>
        <taxon>Halobacteriales</taxon>
        <taxon>Natronomonadaceae</taxon>
        <taxon>Halomarina</taxon>
    </lineage>
</organism>
<evidence type="ECO:0000313" key="3">
    <source>
        <dbReference type="EMBL" id="MFD1511747.1"/>
    </source>
</evidence>
<keyword evidence="4" id="KW-1185">Reference proteome</keyword>
<dbReference type="AlphaFoldDB" id="A0ABD6APW9"/>
<proteinExistence type="predicted"/>
<dbReference type="Proteomes" id="UP001597187">
    <property type="component" value="Unassembled WGS sequence"/>
</dbReference>
<dbReference type="EMBL" id="JBHUDC010000001">
    <property type="protein sequence ID" value="MFD1511747.1"/>
    <property type="molecule type" value="Genomic_DNA"/>
</dbReference>
<keyword evidence="2" id="KW-1133">Transmembrane helix</keyword>
<comment type="caution">
    <text evidence="3">The sequence shown here is derived from an EMBL/GenBank/DDBJ whole genome shotgun (WGS) entry which is preliminary data.</text>
</comment>
<reference evidence="3 4" key="1">
    <citation type="journal article" date="2019" name="Int. J. Syst. Evol. Microbiol.">
        <title>The Global Catalogue of Microorganisms (GCM) 10K type strain sequencing project: providing services to taxonomists for standard genome sequencing and annotation.</title>
        <authorList>
            <consortium name="The Broad Institute Genomics Platform"/>
            <consortium name="The Broad Institute Genome Sequencing Center for Infectious Disease"/>
            <person name="Wu L."/>
            <person name="Ma J."/>
        </authorList>
    </citation>
    <scope>NUCLEOTIDE SEQUENCE [LARGE SCALE GENOMIC DNA]</scope>
    <source>
        <strain evidence="3 4">CGMCC 1.12563</strain>
    </source>
</reference>
<feature type="non-terminal residue" evidence="3">
    <location>
        <position position="1"/>
    </location>
</feature>
<feature type="transmembrane region" description="Helical" evidence="2">
    <location>
        <begin position="336"/>
        <end position="358"/>
    </location>
</feature>
<evidence type="ECO:0000313" key="4">
    <source>
        <dbReference type="Proteomes" id="UP001597187"/>
    </source>
</evidence>
<keyword evidence="2" id="KW-0812">Transmembrane</keyword>
<dbReference type="PANTHER" id="PTHR35902:SF6">
    <property type="entry name" value="CONSERVED WITHIN P. AEROPHILUM"/>
    <property type="match status" value="1"/>
</dbReference>
<protein>
    <recommendedName>
        <fullName evidence="5">Sialidase</fullName>
    </recommendedName>
</protein>
<evidence type="ECO:0000256" key="2">
    <source>
        <dbReference type="SAM" id="Phobius"/>
    </source>
</evidence>
<evidence type="ECO:0000256" key="1">
    <source>
        <dbReference type="SAM" id="MobiDB-lite"/>
    </source>
</evidence>
<dbReference type="Gene3D" id="2.60.40.10">
    <property type="entry name" value="Immunoglobulins"/>
    <property type="match status" value="1"/>
</dbReference>
<name>A0ABD6APW9_9EURY</name>
<dbReference type="InterPro" id="IPR013783">
    <property type="entry name" value="Ig-like_fold"/>
</dbReference>
<gene>
    <name evidence="3" type="ORF">ACFSBT_00465</name>
</gene>
<sequence>DTPTQVAVEVANPTTAAMRNVVVDVQAGDATGRATLASLAGGASRTLNVSVVPEATGDVPVEATVSYTTAVGTVAETSADGSLAVADLREDVGVRVERATAGQGGQGDSLQEQLGSLVGGSPAAGAATQQSGGEESGNDPSQVAVTVTNFGNAPIRDVVVTPESNGSSLPRYGLGTLGPGASESVTVDLSRYPGGQVQFETSYTVAGEDGTASAAYDYRPETGSIRVTGVNLTASDGTLRIEGNAGNAGSATVDGVVLAVGESEFVTPAYPQRDYFVGSVEGSEFAPFELTADVDLENATSVPVDVTYSVNGVERTERVDLPLDGVEERESGGSDFPLSVAGGLALVLFAAAGVAIAVRLR</sequence>